<keyword evidence="4" id="KW-1185">Reference proteome</keyword>
<comment type="similarity">
    <text evidence="1">Belongs to the ubiquitin family. SUMO subfamily.</text>
</comment>
<dbReference type="Gene3D" id="3.10.20.90">
    <property type="entry name" value="Phosphatidylinositol 3-kinase Catalytic Subunit, Chain A, domain 1"/>
    <property type="match status" value="1"/>
</dbReference>
<dbReference type="Pfam" id="PF11976">
    <property type="entry name" value="Rad60-SLD"/>
    <property type="match status" value="1"/>
</dbReference>
<evidence type="ECO:0000313" key="4">
    <source>
        <dbReference type="Proteomes" id="UP000230069"/>
    </source>
</evidence>
<evidence type="ECO:0000313" key="3">
    <source>
        <dbReference type="EMBL" id="PIA59866.1"/>
    </source>
</evidence>
<dbReference type="PANTHER" id="PTHR10562">
    <property type="entry name" value="SMALL UBIQUITIN-RELATED MODIFIER"/>
    <property type="match status" value="1"/>
</dbReference>
<dbReference type="InterPro" id="IPR029071">
    <property type="entry name" value="Ubiquitin-like_domsf"/>
</dbReference>
<keyword evidence="1" id="KW-0539">Nucleus</keyword>
<dbReference type="SMART" id="SM00213">
    <property type="entry name" value="UBQ"/>
    <property type="match status" value="1"/>
</dbReference>
<keyword evidence="1" id="KW-0833">Ubl conjugation pathway</keyword>
<dbReference type="EMBL" id="KZ305021">
    <property type="protein sequence ID" value="PIA59866.1"/>
    <property type="molecule type" value="Genomic_DNA"/>
</dbReference>
<protein>
    <recommendedName>
        <fullName evidence="1">Small ubiquitin-related modifier</fullName>
        <shortName evidence="1">SUMO</shortName>
    </recommendedName>
</protein>
<evidence type="ECO:0000259" key="2">
    <source>
        <dbReference type="PROSITE" id="PS50053"/>
    </source>
</evidence>
<name>A0A2G5EVV0_AQUCA</name>
<evidence type="ECO:0000256" key="1">
    <source>
        <dbReference type="RuleBase" id="RU361190"/>
    </source>
</evidence>
<reference evidence="3 4" key="1">
    <citation type="submission" date="2017-09" db="EMBL/GenBank/DDBJ databases">
        <title>WGS assembly of Aquilegia coerulea Goldsmith.</title>
        <authorList>
            <person name="Hodges S."/>
            <person name="Kramer E."/>
            <person name="Nordborg M."/>
            <person name="Tomkins J."/>
            <person name="Borevitz J."/>
            <person name="Derieg N."/>
            <person name="Yan J."/>
            <person name="Mihaltcheva S."/>
            <person name="Hayes R.D."/>
            <person name="Rokhsar D."/>
        </authorList>
    </citation>
    <scope>NUCLEOTIDE SEQUENCE [LARGE SCALE GENOMIC DNA]</scope>
    <source>
        <strain evidence="4">cv. Goldsmith</strain>
    </source>
</reference>
<dbReference type="InParanoid" id="A0A2G5EVV0"/>
<dbReference type="GO" id="GO:0005634">
    <property type="term" value="C:nucleus"/>
    <property type="evidence" value="ECO:0007669"/>
    <property type="project" value="UniProtKB-SubCell"/>
</dbReference>
<feature type="domain" description="Ubiquitin-like" evidence="2">
    <location>
        <begin position="10"/>
        <end position="85"/>
    </location>
</feature>
<gene>
    <name evidence="3" type="ORF">AQUCO_00400617v1</name>
</gene>
<proteinExistence type="inferred from homology"/>
<accession>A0A2G5EVV0</accession>
<dbReference type="SUPFAM" id="SSF54236">
    <property type="entry name" value="Ubiquitin-like"/>
    <property type="match status" value="1"/>
</dbReference>
<dbReference type="OrthoDB" id="442921at2759"/>
<organism evidence="3 4">
    <name type="scientific">Aquilegia coerulea</name>
    <name type="common">Rocky mountain columbine</name>
    <dbReference type="NCBI Taxonomy" id="218851"/>
    <lineage>
        <taxon>Eukaryota</taxon>
        <taxon>Viridiplantae</taxon>
        <taxon>Streptophyta</taxon>
        <taxon>Embryophyta</taxon>
        <taxon>Tracheophyta</taxon>
        <taxon>Spermatophyta</taxon>
        <taxon>Magnoliopsida</taxon>
        <taxon>Ranunculales</taxon>
        <taxon>Ranunculaceae</taxon>
        <taxon>Thalictroideae</taxon>
        <taxon>Aquilegia</taxon>
    </lineage>
</organism>
<sequence>MSEAADDDHIKLKIKDQNGKEMFFRIKRTTELGKVIKTYCDRQAMDPKIVRFFCDGQRIRGSETPAELDMDDDVEIDAMIHQTGG</sequence>
<dbReference type="Proteomes" id="UP000230069">
    <property type="component" value="Unassembled WGS sequence"/>
</dbReference>
<dbReference type="AlphaFoldDB" id="A0A2G5EVV0"/>
<dbReference type="PROSITE" id="PS50053">
    <property type="entry name" value="UBIQUITIN_2"/>
    <property type="match status" value="1"/>
</dbReference>
<dbReference type="InterPro" id="IPR022617">
    <property type="entry name" value="Rad60/SUMO-like_dom"/>
</dbReference>
<dbReference type="InterPro" id="IPR000626">
    <property type="entry name" value="Ubiquitin-like_dom"/>
</dbReference>
<comment type="subcellular location">
    <subcellularLocation>
        <location evidence="1">Nucleus</location>
    </subcellularLocation>
</comment>
<dbReference type="STRING" id="218851.A0A2G5EVV0"/>